<evidence type="ECO:0000313" key="1">
    <source>
        <dbReference type="EMBL" id="KKT45507.1"/>
    </source>
</evidence>
<sequence length="201" mass="22801">MGDKAGQDSHITFEVPSKPALHPYLLVGDALTNTQKTIRLFDAYDEEAVCSPSEVVRQAKEYLEKARFQRMLSAPALLTATTIITEGPEDAEWRIFIQRQSEKPALTPATYQRLYVWRDISQLMILLSYEQVSVDVFGAACVEIDSIIDSWQEQDGRNIGAVTHGSVPMYELWKEEMNLMRCELYAYATTAYNILSKPTPQ</sequence>
<evidence type="ECO:0000313" key="2">
    <source>
        <dbReference type="Proteomes" id="UP000034128"/>
    </source>
</evidence>
<reference evidence="1 2" key="1">
    <citation type="journal article" date="2015" name="Nature">
        <title>rRNA introns, odd ribosomes, and small enigmatic genomes across a large radiation of phyla.</title>
        <authorList>
            <person name="Brown C.T."/>
            <person name="Hug L.A."/>
            <person name="Thomas B.C."/>
            <person name="Sharon I."/>
            <person name="Castelle C.J."/>
            <person name="Singh A."/>
            <person name="Wilkins M.J."/>
            <person name="Williams K.H."/>
            <person name="Banfield J.F."/>
        </authorList>
    </citation>
    <scope>NUCLEOTIDE SEQUENCE [LARGE SCALE GENOMIC DNA]</scope>
</reference>
<proteinExistence type="predicted"/>
<name>A0A0G1JNH5_UNCKA</name>
<dbReference type="EMBL" id="LCIA01000004">
    <property type="protein sequence ID" value="KKT45507.1"/>
    <property type="molecule type" value="Genomic_DNA"/>
</dbReference>
<comment type="caution">
    <text evidence="1">The sequence shown here is derived from an EMBL/GenBank/DDBJ whole genome shotgun (WGS) entry which is preliminary data.</text>
</comment>
<gene>
    <name evidence="1" type="ORF">UW36_C0004G0009</name>
</gene>
<organism evidence="1 2">
    <name type="scientific">candidate division WWE3 bacterium GW2011_GWA2_44_16</name>
    <dbReference type="NCBI Taxonomy" id="1619110"/>
    <lineage>
        <taxon>Bacteria</taxon>
        <taxon>Katanobacteria</taxon>
    </lineage>
</organism>
<dbReference type="AlphaFoldDB" id="A0A0G1JNH5"/>
<dbReference type="STRING" id="1619110.UW36_C0004G0009"/>
<protein>
    <submittedName>
        <fullName evidence="1">Uncharacterized protein</fullName>
    </submittedName>
</protein>
<dbReference type="Proteomes" id="UP000034128">
    <property type="component" value="Unassembled WGS sequence"/>
</dbReference>
<accession>A0A0G1JNH5</accession>